<dbReference type="AlphaFoldDB" id="A0A3Q0S2A8"/>
<reference evidence="1" key="1">
    <citation type="submission" date="2025-08" db="UniProtKB">
        <authorList>
            <consortium name="Ensembl"/>
        </authorList>
    </citation>
    <scope>IDENTIFICATION</scope>
</reference>
<dbReference type="GeneTree" id="ENSGT01030000235224"/>
<name>A0A3Q0S2A8_AMPCI</name>
<dbReference type="Ensembl" id="ENSACIT00000017353.1">
    <property type="protein sequence ID" value="ENSACIP00000016897.1"/>
    <property type="gene ID" value="ENSACIG00000013168.1"/>
</dbReference>
<protein>
    <submittedName>
        <fullName evidence="1">Uncharacterized protein</fullName>
    </submittedName>
</protein>
<proteinExistence type="predicted"/>
<keyword evidence="2" id="KW-1185">Reference proteome</keyword>
<dbReference type="STRING" id="61819.ENSACIP00000016897"/>
<reference evidence="1" key="2">
    <citation type="submission" date="2025-09" db="UniProtKB">
        <authorList>
            <consortium name="Ensembl"/>
        </authorList>
    </citation>
    <scope>IDENTIFICATION</scope>
</reference>
<dbReference type="Proteomes" id="UP000261340">
    <property type="component" value="Unplaced"/>
</dbReference>
<accession>A0A3Q0S2A8</accession>
<dbReference type="OMA" id="FCNLPAW"/>
<evidence type="ECO:0000313" key="2">
    <source>
        <dbReference type="Proteomes" id="UP000261340"/>
    </source>
</evidence>
<organism evidence="1 2">
    <name type="scientific">Amphilophus citrinellus</name>
    <name type="common">Midas cichlid</name>
    <name type="synonym">Cichlasoma citrinellum</name>
    <dbReference type="NCBI Taxonomy" id="61819"/>
    <lineage>
        <taxon>Eukaryota</taxon>
        <taxon>Metazoa</taxon>
        <taxon>Chordata</taxon>
        <taxon>Craniata</taxon>
        <taxon>Vertebrata</taxon>
        <taxon>Euteleostomi</taxon>
        <taxon>Actinopterygii</taxon>
        <taxon>Neopterygii</taxon>
        <taxon>Teleostei</taxon>
        <taxon>Neoteleostei</taxon>
        <taxon>Acanthomorphata</taxon>
        <taxon>Ovalentaria</taxon>
        <taxon>Cichlomorphae</taxon>
        <taxon>Cichliformes</taxon>
        <taxon>Cichlidae</taxon>
        <taxon>New World cichlids</taxon>
        <taxon>Cichlasomatinae</taxon>
        <taxon>Heroini</taxon>
        <taxon>Amphilophus</taxon>
    </lineage>
</organism>
<sequence length="78" mass="9161">MKQLKSSSDHHVAQLLRRFSTDLSLGRHLSLDRALAHHLQQCSYHLRLFRNWLISGHDPLEYLYGQPLHGFCNLPAWK</sequence>
<evidence type="ECO:0000313" key="1">
    <source>
        <dbReference type="Ensembl" id="ENSACIP00000016897.1"/>
    </source>
</evidence>